<protein>
    <submittedName>
        <fullName evidence="1">Uncharacterized protein</fullName>
    </submittedName>
</protein>
<dbReference type="Proteomes" id="UP001167796">
    <property type="component" value="Unassembled WGS sequence"/>
</dbReference>
<evidence type="ECO:0000313" key="2">
    <source>
        <dbReference type="Proteomes" id="UP001167796"/>
    </source>
</evidence>
<evidence type="ECO:0000313" key="1">
    <source>
        <dbReference type="EMBL" id="MDO7849242.1"/>
    </source>
</evidence>
<name>A0ABT9AIN5_9BACT</name>
<sequence>MATQRGTLESWLEFTLSNLRERLRTLKAVDTGELLESVKGVLIGGAGDDVQRLTIAYAIYGKYVDMGVGRGMGAGVRKSNSDYARIRDERGQLYKHSRKERPWSSKELGRQSVRLGVLLSEYYGKTTIVNLTDALPASVEINL</sequence>
<reference evidence="1" key="1">
    <citation type="submission" date="2023-07" db="EMBL/GenBank/DDBJ databases">
        <authorList>
            <person name="Kim M.K."/>
        </authorList>
    </citation>
    <scope>NUCLEOTIDE SEQUENCE</scope>
    <source>
        <strain evidence="1">M29</strain>
    </source>
</reference>
<accession>A0ABT9AIN5</accession>
<organism evidence="1 2">
    <name type="scientific">Hymenobacter mellowenesis</name>
    <dbReference type="NCBI Taxonomy" id="3063995"/>
    <lineage>
        <taxon>Bacteria</taxon>
        <taxon>Pseudomonadati</taxon>
        <taxon>Bacteroidota</taxon>
        <taxon>Cytophagia</taxon>
        <taxon>Cytophagales</taxon>
        <taxon>Hymenobacteraceae</taxon>
        <taxon>Hymenobacter</taxon>
    </lineage>
</organism>
<comment type="caution">
    <text evidence="1">The sequence shown here is derived from an EMBL/GenBank/DDBJ whole genome shotgun (WGS) entry which is preliminary data.</text>
</comment>
<proteinExistence type="predicted"/>
<keyword evidence="2" id="KW-1185">Reference proteome</keyword>
<dbReference type="EMBL" id="JAUQSX010000015">
    <property type="protein sequence ID" value="MDO7849242.1"/>
    <property type="molecule type" value="Genomic_DNA"/>
</dbReference>
<dbReference type="RefSeq" id="WP_305013910.1">
    <property type="nucleotide sequence ID" value="NZ_JAUQSX010000015.1"/>
</dbReference>
<gene>
    <name evidence="1" type="ORF">Q5H92_22955</name>
</gene>